<evidence type="ECO:0000313" key="4">
    <source>
        <dbReference type="WBParaSite" id="nRc.2.0.1.t03636-RA"/>
    </source>
</evidence>
<name>A0A915HQ50_ROMCU</name>
<evidence type="ECO:0000313" key="3">
    <source>
        <dbReference type="Proteomes" id="UP000887565"/>
    </source>
</evidence>
<dbReference type="InterPro" id="IPR002602">
    <property type="entry name" value="DB"/>
</dbReference>
<evidence type="ECO:0000259" key="2">
    <source>
        <dbReference type="Pfam" id="PF01682"/>
    </source>
</evidence>
<sequence>MPKLWLLCSIFIFYLNKCCFGVMNDADVEYANQRFKECCLKMGMSDQCAEACAYNQTEKDIEESFTDGCPMGSLKQLFVCASNFKNNTDCCERNNLFDDNRESCRMFCEPQGAFDWPQSIWDVIQFLQCEAIHDRVFQCHLTNANYTKRLNQSNSNGA</sequence>
<dbReference type="WBParaSite" id="nRc.2.0.1.t03636-RA">
    <property type="protein sequence ID" value="nRc.2.0.1.t03636-RA"/>
    <property type="gene ID" value="nRc.2.0.1.g03636"/>
</dbReference>
<feature type="domain" description="Domain of unknown function DB" evidence="2">
    <location>
        <begin position="38"/>
        <end position="140"/>
    </location>
</feature>
<accession>A0A915HQ50</accession>
<keyword evidence="3" id="KW-1185">Reference proteome</keyword>
<dbReference type="AlphaFoldDB" id="A0A915HQ50"/>
<feature type="signal peptide" evidence="1">
    <location>
        <begin position="1"/>
        <end position="21"/>
    </location>
</feature>
<dbReference type="Pfam" id="PF01682">
    <property type="entry name" value="DB"/>
    <property type="match status" value="1"/>
</dbReference>
<dbReference type="Proteomes" id="UP000887565">
    <property type="component" value="Unplaced"/>
</dbReference>
<proteinExistence type="predicted"/>
<keyword evidence="1" id="KW-0732">Signal</keyword>
<evidence type="ECO:0000256" key="1">
    <source>
        <dbReference type="SAM" id="SignalP"/>
    </source>
</evidence>
<feature type="chain" id="PRO_5037964146" description="Domain of unknown function DB domain-containing protein" evidence="1">
    <location>
        <begin position="22"/>
        <end position="158"/>
    </location>
</feature>
<reference evidence="4" key="1">
    <citation type="submission" date="2022-11" db="UniProtKB">
        <authorList>
            <consortium name="WormBaseParasite"/>
        </authorList>
    </citation>
    <scope>IDENTIFICATION</scope>
</reference>
<dbReference type="PANTHER" id="PTHR21679">
    <property type="entry name" value="DOMAIN OF UNKNOWN FUNCTION DB DOMAIN-CONTAINING PROTEIN-RELATED"/>
    <property type="match status" value="1"/>
</dbReference>
<organism evidence="3 4">
    <name type="scientific">Romanomermis culicivorax</name>
    <name type="common">Nematode worm</name>
    <dbReference type="NCBI Taxonomy" id="13658"/>
    <lineage>
        <taxon>Eukaryota</taxon>
        <taxon>Metazoa</taxon>
        <taxon>Ecdysozoa</taxon>
        <taxon>Nematoda</taxon>
        <taxon>Enoplea</taxon>
        <taxon>Dorylaimia</taxon>
        <taxon>Mermithida</taxon>
        <taxon>Mermithoidea</taxon>
        <taxon>Mermithidae</taxon>
        <taxon>Romanomermis</taxon>
    </lineage>
</organism>
<protein>
    <recommendedName>
        <fullName evidence="2">Domain of unknown function DB domain-containing protein</fullName>
    </recommendedName>
</protein>